<dbReference type="InterPro" id="IPR029063">
    <property type="entry name" value="SAM-dependent_MTases_sf"/>
</dbReference>
<dbReference type="InterPro" id="IPR001525">
    <property type="entry name" value="C5_MeTfrase"/>
</dbReference>
<name>A0A2H0YNG8_9BACT</name>
<dbReference type="EMBL" id="PEYC01000036">
    <property type="protein sequence ID" value="PIS40041.1"/>
    <property type="molecule type" value="Genomic_DNA"/>
</dbReference>
<sequence length="359" mass="40477">MGKKFTIIDLFSGCGGLSFGLQKAGFDVLLGVDNWEESLKTFAVNHKRSKILTGDISKIKTKEIINTINGQIPTLVVGGPPCQGFSLSGPRNFYDNRNRLYLEFIRIVKDLKPEGFIIENVPGLASLFNGLIKERIIKEFSRLGYSVNAKILNASDYGIPQNRKRIIFVGLKNAFFEFPKPTYFEIKPGTHPDGKKAKITVWEAISDLPLLNKKVGVEAIPYDKSPKTDYQREMRKGSKTILNHVASLHTNKTVEIISMVPEGGNYKDLPYKFKGIRNFHIAWTRLHKDKPAPTIDTGHRHHFHPIVNRVPTVRESARLQSFPDTFKFLGTKTAQYKQVGNAVPPLLAFIIGKKVLKYL</sequence>
<dbReference type="EC" id="2.1.1.37" evidence="1"/>
<comment type="similarity">
    <text evidence="6 7">Belongs to the class I-like SAM-binding methyltransferase superfamily. C5-methyltransferase family.</text>
</comment>
<dbReference type="InterPro" id="IPR050390">
    <property type="entry name" value="C5-Methyltransferase"/>
</dbReference>
<dbReference type="SUPFAM" id="SSF53335">
    <property type="entry name" value="S-adenosyl-L-methionine-dependent methyltransferases"/>
    <property type="match status" value="1"/>
</dbReference>
<dbReference type="InterPro" id="IPR031303">
    <property type="entry name" value="C5_meth_CS"/>
</dbReference>
<dbReference type="AlphaFoldDB" id="A0A2H0YNG8"/>
<dbReference type="Gene3D" id="3.40.50.150">
    <property type="entry name" value="Vaccinia Virus protein VP39"/>
    <property type="match status" value="1"/>
</dbReference>
<dbReference type="GO" id="GO:0032259">
    <property type="term" value="P:methylation"/>
    <property type="evidence" value="ECO:0007669"/>
    <property type="project" value="UniProtKB-KW"/>
</dbReference>
<dbReference type="GO" id="GO:0009307">
    <property type="term" value="P:DNA restriction-modification system"/>
    <property type="evidence" value="ECO:0007669"/>
    <property type="project" value="UniProtKB-KW"/>
</dbReference>
<organism evidence="8 9">
    <name type="scientific">Candidatus Nealsonbacteria bacterium CG08_land_8_20_14_0_20_36_22</name>
    <dbReference type="NCBI Taxonomy" id="1974704"/>
    <lineage>
        <taxon>Bacteria</taxon>
        <taxon>Candidatus Nealsoniibacteriota</taxon>
    </lineage>
</organism>
<keyword evidence="2 6" id="KW-0489">Methyltransferase</keyword>
<dbReference type="Proteomes" id="UP000231472">
    <property type="component" value="Unassembled WGS sequence"/>
</dbReference>
<evidence type="ECO:0000256" key="1">
    <source>
        <dbReference type="ARBA" id="ARBA00011975"/>
    </source>
</evidence>
<evidence type="ECO:0000256" key="3">
    <source>
        <dbReference type="ARBA" id="ARBA00022679"/>
    </source>
</evidence>
<dbReference type="Gene3D" id="3.90.120.10">
    <property type="entry name" value="DNA Methylase, subunit A, domain 2"/>
    <property type="match status" value="1"/>
</dbReference>
<evidence type="ECO:0000256" key="7">
    <source>
        <dbReference type="RuleBase" id="RU000416"/>
    </source>
</evidence>
<dbReference type="GO" id="GO:0003886">
    <property type="term" value="F:DNA (cytosine-5-)-methyltransferase activity"/>
    <property type="evidence" value="ECO:0007669"/>
    <property type="project" value="UniProtKB-EC"/>
</dbReference>
<gene>
    <name evidence="8" type="ORF">COT32_01870</name>
</gene>
<accession>A0A2H0YNG8</accession>
<keyword evidence="5" id="KW-0680">Restriction system</keyword>
<dbReference type="PROSITE" id="PS51679">
    <property type="entry name" value="SAM_MT_C5"/>
    <property type="match status" value="1"/>
</dbReference>
<keyword evidence="3 6" id="KW-0808">Transferase</keyword>
<dbReference type="PRINTS" id="PR00105">
    <property type="entry name" value="C5METTRFRASE"/>
</dbReference>
<feature type="active site" evidence="6">
    <location>
        <position position="82"/>
    </location>
</feature>
<evidence type="ECO:0000256" key="2">
    <source>
        <dbReference type="ARBA" id="ARBA00022603"/>
    </source>
</evidence>
<evidence type="ECO:0000256" key="4">
    <source>
        <dbReference type="ARBA" id="ARBA00022691"/>
    </source>
</evidence>
<dbReference type="PANTHER" id="PTHR10629">
    <property type="entry name" value="CYTOSINE-SPECIFIC METHYLTRANSFERASE"/>
    <property type="match status" value="1"/>
</dbReference>
<evidence type="ECO:0000313" key="9">
    <source>
        <dbReference type="Proteomes" id="UP000231472"/>
    </source>
</evidence>
<evidence type="ECO:0000313" key="8">
    <source>
        <dbReference type="EMBL" id="PIS40041.1"/>
    </source>
</evidence>
<dbReference type="PANTHER" id="PTHR10629:SF52">
    <property type="entry name" value="DNA (CYTOSINE-5)-METHYLTRANSFERASE 1"/>
    <property type="match status" value="1"/>
</dbReference>
<evidence type="ECO:0000256" key="5">
    <source>
        <dbReference type="ARBA" id="ARBA00022747"/>
    </source>
</evidence>
<dbReference type="Pfam" id="PF00145">
    <property type="entry name" value="DNA_methylase"/>
    <property type="match status" value="1"/>
</dbReference>
<evidence type="ECO:0000256" key="6">
    <source>
        <dbReference type="PROSITE-ProRule" id="PRU01016"/>
    </source>
</evidence>
<dbReference type="GO" id="GO:0044027">
    <property type="term" value="P:negative regulation of gene expression via chromosomal CpG island methylation"/>
    <property type="evidence" value="ECO:0007669"/>
    <property type="project" value="TreeGrafter"/>
</dbReference>
<dbReference type="GO" id="GO:0003677">
    <property type="term" value="F:DNA binding"/>
    <property type="evidence" value="ECO:0007669"/>
    <property type="project" value="TreeGrafter"/>
</dbReference>
<comment type="caution">
    <text evidence="8">The sequence shown here is derived from an EMBL/GenBank/DDBJ whole genome shotgun (WGS) entry which is preliminary data.</text>
</comment>
<dbReference type="PROSITE" id="PS00095">
    <property type="entry name" value="C5_MTASE_2"/>
    <property type="match status" value="1"/>
</dbReference>
<proteinExistence type="inferred from homology"/>
<reference evidence="9" key="1">
    <citation type="submission" date="2017-09" db="EMBL/GenBank/DDBJ databases">
        <title>Depth-based differentiation of microbial function through sediment-hosted aquifers and enrichment of novel symbionts in the deep terrestrial subsurface.</title>
        <authorList>
            <person name="Probst A.J."/>
            <person name="Ladd B."/>
            <person name="Jarett J.K."/>
            <person name="Geller-Mcgrath D.E."/>
            <person name="Sieber C.M.K."/>
            <person name="Emerson J.B."/>
            <person name="Anantharaman K."/>
            <person name="Thomas B.C."/>
            <person name="Malmstrom R."/>
            <person name="Stieglmeier M."/>
            <person name="Klingl A."/>
            <person name="Woyke T."/>
            <person name="Ryan C.M."/>
            <person name="Banfield J.F."/>
        </authorList>
    </citation>
    <scope>NUCLEOTIDE SEQUENCE [LARGE SCALE GENOMIC DNA]</scope>
</reference>
<keyword evidence="4 6" id="KW-0949">S-adenosyl-L-methionine</keyword>
<dbReference type="NCBIfam" id="TIGR00675">
    <property type="entry name" value="dcm"/>
    <property type="match status" value="1"/>
</dbReference>
<protein>
    <recommendedName>
        <fullName evidence="1">DNA (cytosine-5-)-methyltransferase</fullName>
        <ecNumber evidence="1">2.1.1.37</ecNumber>
    </recommendedName>
</protein>